<dbReference type="InterPro" id="IPR019734">
    <property type="entry name" value="TPR_rpt"/>
</dbReference>
<evidence type="ECO:0000256" key="1">
    <source>
        <dbReference type="SAM" id="Phobius"/>
    </source>
</evidence>
<gene>
    <name evidence="2" type="ordered locus">Glov_2331</name>
</gene>
<feature type="transmembrane region" description="Helical" evidence="1">
    <location>
        <begin position="371"/>
        <end position="387"/>
    </location>
</feature>
<feature type="transmembrane region" description="Helical" evidence="1">
    <location>
        <begin position="256"/>
        <end position="274"/>
    </location>
</feature>
<dbReference type="SUPFAM" id="SSF48452">
    <property type="entry name" value="TPR-like"/>
    <property type="match status" value="1"/>
</dbReference>
<dbReference type="AlphaFoldDB" id="B3E560"/>
<feature type="transmembrane region" description="Helical" evidence="1">
    <location>
        <begin position="447"/>
        <end position="471"/>
    </location>
</feature>
<keyword evidence="1" id="KW-1133">Transmembrane helix</keyword>
<keyword evidence="1" id="KW-0472">Membrane</keyword>
<dbReference type="OrthoDB" id="4522151at2"/>
<feature type="transmembrane region" description="Helical" evidence="1">
    <location>
        <begin position="419"/>
        <end position="441"/>
    </location>
</feature>
<protein>
    <submittedName>
        <fullName evidence="2">Tetratricopeptide domain protein</fullName>
    </submittedName>
</protein>
<feature type="transmembrane region" description="Helical" evidence="1">
    <location>
        <begin position="393"/>
        <end position="412"/>
    </location>
</feature>
<dbReference type="STRING" id="398767.Glov_2331"/>
<sequence length="475" mass="52683">MEHEKITDGDDNLLHRLRLLYELERYEELLKLAQPHLADPATEPQIFSYAAEAAVQREEFAKAQSILRHGLAANPGSTTLRAVQISLLNHLELYREALAAAEAALELDPDCSTIWYLQSVTHYNRHDLNAAESSILKALSLDPLDIDYLAHHASILWIMDKNDQARQMVLEGLAQQPDHAELLYLHAQMEKSRSKAANILQRLLGSSPTSTEAQQQYRALTSRFQLTCLIAGVLTLGHALLRYLLTAGWFPHLPKLVAEDGVLFLAGLAGLGFAKDTMRNKRLLYFYVVCNLELVWIGDNLKGEHWVLGLGVGVAAALLIGLLFTWALFFYRAMFDWSVSRIALLWHAYQTAASNGFKAEWIREQLHNPNLLFMIGGGLIPALVTLLDPSGEFYANALLCWFGLLLVLLPLVRDVAFSTAFSAVVVCLLAYIPVIDLLRWLPALVPFSPLLAVLALAGGSLATAFGLRILAADTD</sequence>
<keyword evidence="3" id="KW-1185">Reference proteome</keyword>
<accession>B3E560</accession>
<dbReference type="HOGENOM" id="CLU_574605_0_0_7"/>
<organism evidence="2 3">
    <name type="scientific">Trichlorobacter lovleyi (strain ATCC BAA-1151 / DSM 17278 / SZ)</name>
    <name type="common">Geobacter lovleyi</name>
    <dbReference type="NCBI Taxonomy" id="398767"/>
    <lineage>
        <taxon>Bacteria</taxon>
        <taxon>Pseudomonadati</taxon>
        <taxon>Thermodesulfobacteriota</taxon>
        <taxon>Desulfuromonadia</taxon>
        <taxon>Geobacterales</taxon>
        <taxon>Geobacteraceae</taxon>
        <taxon>Trichlorobacter</taxon>
    </lineage>
</organism>
<proteinExistence type="predicted"/>
<feature type="transmembrane region" description="Helical" evidence="1">
    <location>
        <begin position="224"/>
        <end position="244"/>
    </location>
</feature>
<keyword evidence="1" id="KW-0812">Transmembrane</keyword>
<dbReference type="RefSeq" id="WP_012470380.1">
    <property type="nucleotide sequence ID" value="NC_010814.1"/>
</dbReference>
<dbReference type="InterPro" id="IPR011990">
    <property type="entry name" value="TPR-like_helical_dom_sf"/>
</dbReference>
<dbReference type="EMBL" id="CP001089">
    <property type="protein sequence ID" value="ACD96047.1"/>
    <property type="molecule type" value="Genomic_DNA"/>
</dbReference>
<evidence type="ECO:0000313" key="3">
    <source>
        <dbReference type="Proteomes" id="UP000002420"/>
    </source>
</evidence>
<dbReference type="eggNOG" id="COG0457">
    <property type="taxonomic scope" value="Bacteria"/>
</dbReference>
<evidence type="ECO:0000313" key="2">
    <source>
        <dbReference type="EMBL" id="ACD96047.1"/>
    </source>
</evidence>
<dbReference type="Gene3D" id="1.25.40.10">
    <property type="entry name" value="Tetratricopeptide repeat domain"/>
    <property type="match status" value="1"/>
</dbReference>
<name>B3E560_TRIL1</name>
<dbReference type="SMART" id="SM00028">
    <property type="entry name" value="TPR"/>
    <property type="match status" value="4"/>
</dbReference>
<dbReference type="Proteomes" id="UP000002420">
    <property type="component" value="Chromosome"/>
</dbReference>
<dbReference type="KEGG" id="glo:Glov_2331"/>
<reference evidence="2 3" key="1">
    <citation type="submission" date="2008-05" db="EMBL/GenBank/DDBJ databases">
        <title>Complete sequence of chromosome of Geobacter lovleyi SZ.</title>
        <authorList>
            <consortium name="US DOE Joint Genome Institute"/>
            <person name="Lucas S."/>
            <person name="Copeland A."/>
            <person name="Lapidus A."/>
            <person name="Glavina del Rio T."/>
            <person name="Dalin E."/>
            <person name="Tice H."/>
            <person name="Bruce D."/>
            <person name="Goodwin L."/>
            <person name="Pitluck S."/>
            <person name="Chertkov O."/>
            <person name="Meincke L."/>
            <person name="Brettin T."/>
            <person name="Detter J.C."/>
            <person name="Han C."/>
            <person name="Tapia R."/>
            <person name="Kuske C.R."/>
            <person name="Schmutz J."/>
            <person name="Larimer F."/>
            <person name="Land M."/>
            <person name="Hauser L."/>
            <person name="Kyrpides N."/>
            <person name="Mikhailova N."/>
            <person name="Sung Y."/>
            <person name="Fletcher K.E."/>
            <person name="Ritalahti K.M."/>
            <person name="Loeffler F.E."/>
            <person name="Richardson P."/>
        </authorList>
    </citation>
    <scope>NUCLEOTIDE SEQUENCE [LARGE SCALE GENOMIC DNA]</scope>
    <source>
        <strain evidence="3">ATCC BAA-1151 / DSM 17278 / SZ</strain>
    </source>
</reference>
<feature type="transmembrane region" description="Helical" evidence="1">
    <location>
        <begin position="307"/>
        <end position="331"/>
    </location>
</feature>
<feature type="transmembrane region" description="Helical" evidence="1">
    <location>
        <begin position="283"/>
        <end position="301"/>
    </location>
</feature>